<protein>
    <submittedName>
        <fullName evidence="2">Uncharacterized protein</fullName>
    </submittedName>
</protein>
<reference evidence="3" key="1">
    <citation type="journal article" date="2019" name="Int. J. Syst. Evol. Microbiol.">
        <title>The Global Catalogue of Microorganisms (GCM) 10K type strain sequencing project: providing services to taxonomists for standard genome sequencing and annotation.</title>
        <authorList>
            <consortium name="The Broad Institute Genomics Platform"/>
            <consortium name="The Broad Institute Genome Sequencing Center for Infectious Disease"/>
            <person name="Wu L."/>
            <person name="Ma J."/>
        </authorList>
    </citation>
    <scope>NUCLEOTIDE SEQUENCE [LARGE SCALE GENOMIC DNA]</scope>
    <source>
        <strain evidence="3">JCM 6835</strain>
    </source>
</reference>
<sequence>MKKARNRRVHALTHIPPLRTPEGRPTRPITERCLDAPERFSVISDRYFTGDHDPEAAGVVFE</sequence>
<comment type="caution">
    <text evidence="2">The sequence shown here is derived from an EMBL/GenBank/DDBJ whole genome shotgun (WGS) entry which is preliminary data.</text>
</comment>
<proteinExistence type="predicted"/>
<accession>A0ABP6F6I5</accession>
<evidence type="ECO:0000256" key="1">
    <source>
        <dbReference type="SAM" id="MobiDB-lite"/>
    </source>
</evidence>
<feature type="region of interest" description="Disordered" evidence="1">
    <location>
        <begin position="1"/>
        <end position="29"/>
    </location>
</feature>
<gene>
    <name evidence="2" type="ORF">GCM10010412_069820</name>
</gene>
<keyword evidence="3" id="KW-1185">Reference proteome</keyword>
<feature type="compositionally biased region" description="Basic residues" evidence="1">
    <location>
        <begin position="1"/>
        <end position="11"/>
    </location>
</feature>
<name>A0ABP6F6I5_9ACTN</name>
<evidence type="ECO:0000313" key="2">
    <source>
        <dbReference type="EMBL" id="GAA2683861.1"/>
    </source>
</evidence>
<organism evidence="2 3">
    <name type="scientific">Nonomuraea recticatena</name>
    <dbReference type="NCBI Taxonomy" id="46178"/>
    <lineage>
        <taxon>Bacteria</taxon>
        <taxon>Bacillati</taxon>
        <taxon>Actinomycetota</taxon>
        <taxon>Actinomycetes</taxon>
        <taxon>Streptosporangiales</taxon>
        <taxon>Streptosporangiaceae</taxon>
        <taxon>Nonomuraea</taxon>
    </lineage>
</organism>
<evidence type="ECO:0000313" key="3">
    <source>
        <dbReference type="Proteomes" id="UP001501666"/>
    </source>
</evidence>
<dbReference type="EMBL" id="BAAATE010000024">
    <property type="protein sequence ID" value="GAA2683861.1"/>
    <property type="molecule type" value="Genomic_DNA"/>
</dbReference>
<dbReference type="Proteomes" id="UP001501666">
    <property type="component" value="Unassembled WGS sequence"/>
</dbReference>